<keyword evidence="3" id="KW-0574">Periplasm</keyword>
<keyword evidence="5" id="KW-1185">Reference proteome</keyword>
<evidence type="ECO:0000256" key="2">
    <source>
        <dbReference type="ARBA" id="ARBA00022729"/>
    </source>
</evidence>
<reference evidence="4 5" key="2">
    <citation type="submission" date="2020-03" db="EMBL/GenBank/DDBJ databases">
        <title>Kangsaoukella pontilimi gen. nov., sp. nov., a new member of the family Rhodobacteraceae isolated from a tidal mudflat.</title>
        <authorList>
            <person name="Kim I.S."/>
        </authorList>
    </citation>
    <scope>NUCLEOTIDE SEQUENCE [LARGE SCALE GENOMIC DNA]</scope>
    <source>
        <strain evidence="4 5">GH1-50</strain>
    </source>
</reference>
<dbReference type="PANTHER" id="PTHR33376:SF15">
    <property type="entry name" value="BLL6794 PROTEIN"/>
    <property type="match status" value="1"/>
</dbReference>
<dbReference type="InterPro" id="IPR038404">
    <property type="entry name" value="TRAP_DctP_sf"/>
</dbReference>
<dbReference type="Gene3D" id="3.40.190.170">
    <property type="entry name" value="Bacterial extracellular solute-binding protein, family 7"/>
    <property type="match status" value="1"/>
</dbReference>
<sequence>MTGKRATAVLAMLAWLALLVVPGMAQELRFANFASESHTVNQWLIPTLDAQLRDATGGAVSVRAYHRGELGRGPVEQYVRALQQEADITWGLHGYTSAQFPRTMIVELPGVVPRHGSGAAALCKAMDEIASEFPGTRRIALWTSDPAIMIMRDKVVRLPQDLQGLKIRVAGASAAQVAEAFGAIPVQMPINQVHDALESGFIDGVFTGASAIRDFRLHEVANVYVLGAPLGRLSFFAVMSNRTYDSLPETARQAIDGLDICALGELAEDAVRQTGQAAIETTRRLPDMTVLDLTPSQARAFEQAAADVVADYVASVDGQRVFDAMTN</sequence>
<reference evidence="4 5" key="1">
    <citation type="submission" date="2019-12" db="EMBL/GenBank/DDBJ databases">
        <authorList>
            <person name="Lee S.D."/>
        </authorList>
    </citation>
    <scope>NUCLEOTIDE SEQUENCE [LARGE SCALE GENOMIC DNA]</scope>
    <source>
        <strain evidence="4 5">GH1-50</strain>
    </source>
</reference>
<organism evidence="4 5">
    <name type="scientific">Kangsaoukella pontilimi</name>
    <dbReference type="NCBI Taxonomy" id="2691042"/>
    <lineage>
        <taxon>Bacteria</taxon>
        <taxon>Pseudomonadati</taxon>
        <taxon>Pseudomonadota</taxon>
        <taxon>Alphaproteobacteria</taxon>
        <taxon>Rhodobacterales</taxon>
        <taxon>Paracoccaceae</taxon>
        <taxon>Kangsaoukella</taxon>
    </lineage>
</organism>
<dbReference type="CDD" id="cd13665">
    <property type="entry name" value="PBP2_TRAP_Dctp3_4"/>
    <property type="match status" value="1"/>
</dbReference>
<dbReference type="EMBL" id="WUPT01000001">
    <property type="protein sequence ID" value="MXQ07134.1"/>
    <property type="molecule type" value="Genomic_DNA"/>
</dbReference>
<gene>
    <name evidence="4" type="ORF">GQ651_04680</name>
</gene>
<name>A0A7C9MVV3_9RHOB</name>
<dbReference type="Proteomes" id="UP000480350">
    <property type="component" value="Unassembled WGS sequence"/>
</dbReference>
<evidence type="ECO:0000256" key="1">
    <source>
        <dbReference type="ARBA" id="ARBA00004418"/>
    </source>
</evidence>
<dbReference type="InterPro" id="IPR018389">
    <property type="entry name" value="DctP_fam"/>
</dbReference>
<protein>
    <submittedName>
        <fullName evidence="4">C4-dicarboxylate ABC transporter substrate-binding protein</fullName>
    </submittedName>
</protein>
<dbReference type="Pfam" id="PF03480">
    <property type="entry name" value="DctP"/>
    <property type="match status" value="1"/>
</dbReference>
<dbReference type="RefSeq" id="WP_160763028.1">
    <property type="nucleotide sequence ID" value="NZ_WUPT01000001.1"/>
</dbReference>
<dbReference type="GO" id="GO:0042597">
    <property type="term" value="C:periplasmic space"/>
    <property type="evidence" value="ECO:0007669"/>
    <property type="project" value="UniProtKB-SubCell"/>
</dbReference>
<evidence type="ECO:0000256" key="3">
    <source>
        <dbReference type="ARBA" id="ARBA00022764"/>
    </source>
</evidence>
<dbReference type="AlphaFoldDB" id="A0A7C9MVV3"/>
<dbReference type="NCBIfam" id="NF037995">
    <property type="entry name" value="TRAP_S1"/>
    <property type="match status" value="1"/>
</dbReference>
<dbReference type="GO" id="GO:0055085">
    <property type="term" value="P:transmembrane transport"/>
    <property type="evidence" value="ECO:0007669"/>
    <property type="project" value="InterPro"/>
</dbReference>
<evidence type="ECO:0000313" key="5">
    <source>
        <dbReference type="Proteomes" id="UP000480350"/>
    </source>
</evidence>
<proteinExistence type="predicted"/>
<evidence type="ECO:0000313" key="4">
    <source>
        <dbReference type="EMBL" id="MXQ07134.1"/>
    </source>
</evidence>
<dbReference type="PANTHER" id="PTHR33376">
    <property type="match status" value="1"/>
</dbReference>
<keyword evidence="2" id="KW-0732">Signal</keyword>
<comment type="caution">
    <text evidence="4">The sequence shown here is derived from an EMBL/GenBank/DDBJ whole genome shotgun (WGS) entry which is preliminary data.</text>
</comment>
<accession>A0A7C9MVV3</accession>
<comment type="subcellular location">
    <subcellularLocation>
        <location evidence="1">Periplasm</location>
    </subcellularLocation>
</comment>